<comment type="caution">
    <text evidence="1">The sequence shown here is derived from an EMBL/GenBank/DDBJ whole genome shotgun (WGS) entry which is preliminary data.</text>
</comment>
<keyword evidence="2" id="KW-1185">Reference proteome</keyword>
<dbReference type="AlphaFoldDB" id="A0A8H3WXN1"/>
<gene>
    <name evidence="1" type="ORF">F8M41_012676</name>
</gene>
<dbReference type="OrthoDB" id="2404344at2759"/>
<evidence type="ECO:0000313" key="2">
    <source>
        <dbReference type="Proteomes" id="UP000439903"/>
    </source>
</evidence>
<proteinExistence type="predicted"/>
<sequence>MHNIYLGTSNRIIQHAWMNENSLKLDTKQLYEIQNLIDSTPLPADMGPNRQCWQAFVSAVSIWSQRIITELEIEAGHKAMISFVKYADKFMIKAKASSYLLENFLSSLDLIAQTNLEKTGTLRHYNFTVQEALDFCAMSGGLINHVVTGLEQFSGHFIGPFREIFLSIKITEFLVQYYSKFI</sequence>
<dbReference type="Proteomes" id="UP000439903">
    <property type="component" value="Unassembled WGS sequence"/>
</dbReference>
<accession>A0A8H3WXN1</accession>
<reference evidence="1 2" key="1">
    <citation type="journal article" date="2019" name="Environ. Microbiol.">
        <title>At the nexus of three kingdoms: the genome of the mycorrhizal fungus Gigaspora margarita provides insights into plant, endobacterial and fungal interactions.</title>
        <authorList>
            <person name="Venice F."/>
            <person name="Ghignone S."/>
            <person name="Salvioli di Fossalunga A."/>
            <person name="Amselem J."/>
            <person name="Novero M."/>
            <person name="Xianan X."/>
            <person name="Sedzielewska Toro K."/>
            <person name="Morin E."/>
            <person name="Lipzen A."/>
            <person name="Grigoriev I.V."/>
            <person name="Henrissat B."/>
            <person name="Martin F.M."/>
            <person name="Bonfante P."/>
        </authorList>
    </citation>
    <scope>NUCLEOTIDE SEQUENCE [LARGE SCALE GENOMIC DNA]</scope>
    <source>
        <strain evidence="1 2">BEG34</strain>
    </source>
</reference>
<evidence type="ECO:0000313" key="1">
    <source>
        <dbReference type="EMBL" id="KAF0377000.1"/>
    </source>
</evidence>
<protein>
    <submittedName>
        <fullName evidence="1">Uncharacterized protein</fullName>
    </submittedName>
</protein>
<dbReference type="EMBL" id="WTPW01002574">
    <property type="protein sequence ID" value="KAF0377000.1"/>
    <property type="molecule type" value="Genomic_DNA"/>
</dbReference>
<organism evidence="1 2">
    <name type="scientific">Gigaspora margarita</name>
    <dbReference type="NCBI Taxonomy" id="4874"/>
    <lineage>
        <taxon>Eukaryota</taxon>
        <taxon>Fungi</taxon>
        <taxon>Fungi incertae sedis</taxon>
        <taxon>Mucoromycota</taxon>
        <taxon>Glomeromycotina</taxon>
        <taxon>Glomeromycetes</taxon>
        <taxon>Diversisporales</taxon>
        <taxon>Gigasporaceae</taxon>
        <taxon>Gigaspora</taxon>
    </lineage>
</organism>
<name>A0A8H3WXN1_GIGMA</name>